<gene>
    <name evidence="2" type="ORF">TASK_LOCUS9908</name>
</gene>
<accession>A0A0R3WGB4</accession>
<proteinExistence type="predicted"/>
<organism evidence="4">
    <name type="scientific">Taenia asiatica</name>
    <name type="common">Asian tapeworm</name>
    <dbReference type="NCBI Taxonomy" id="60517"/>
    <lineage>
        <taxon>Eukaryota</taxon>
        <taxon>Metazoa</taxon>
        <taxon>Spiralia</taxon>
        <taxon>Lophotrochozoa</taxon>
        <taxon>Platyhelminthes</taxon>
        <taxon>Cestoda</taxon>
        <taxon>Eucestoda</taxon>
        <taxon>Cyclophyllidea</taxon>
        <taxon>Taeniidae</taxon>
        <taxon>Taenia</taxon>
    </lineage>
</organism>
<reference evidence="2 3" key="2">
    <citation type="submission" date="2018-11" db="EMBL/GenBank/DDBJ databases">
        <authorList>
            <consortium name="Pathogen Informatics"/>
        </authorList>
    </citation>
    <scope>NUCLEOTIDE SEQUENCE [LARGE SCALE GENOMIC DNA]</scope>
</reference>
<feature type="region of interest" description="Disordered" evidence="1">
    <location>
        <begin position="67"/>
        <end position="123"/>
    </location>
</feature>
<protein>
    <submittedName>
        <fullName evidence="2 4">Uncharacterized protein</fullName>
    </submittedName>
</protein>
<evidence type="ECO:0000313" key="2">
    <source>
        <dbReference type="EMBL" id="VDK46608.1"/>
    </source>
</evidence>
<feature type="compositionally biased region" description="Basic and acidic residues" evidence="1">
    <location>
        <begin position="76"/>
        <end position="85"/>
    </location>
</feature>
<name>A0A0R3WGB4_TAEAS</name>
<dbReference type="EMBL" id="UYRS01019706">
    <property type="protein sequence ID" value="VDK46608.1"/>
    <property type="molecule type" value="Genomic_DNA"/>
</dbReference>
<dbReference type="InterPro" id="IPR016024">
    <property type="entry name" value="ARM-type_fold"/>
</dbReference>
<feature type="compositionally biased region" description="Acidic residues" evidence="1">
    <location>
        <begin position="86"/>
        <end position="123"/>
    </location>
</feature>
<reference evidence="4" key="1">
    <citation type="submission" date="2017-02" db="UniProtKB">
        <authorList>
            <consortium name="WormBaseParasite"/>
        </authorList>
    </citation>
    <scope>IDENTIFICATION</scope>
</reference>
<evidence type="ECO:0000256" key="1">
    <source>
        <dbReference type="SAM" id="MobiDB-lite"/>
    </source>
</evidence>
<dbReference type="Proteomes" id="UP000282613">
    <property type="component" value="Unassembled WGS sequence"/>
</dbReference>
<dbReference type="SUPFAM" id="SSF48371">
    <property type="entry name" value="ARM repeat"/>
    <property type="match status" value="1"/>
</dbReference>
<sequence length="123" mass="13613">MPGPNQQVLRMRMGTSLLNALTALPHHCLRFIGAQAASIILCCHLSPTTLQVQLPIHQLAFMSEQPTSLMLTAGEQSKREGKESDGEVEEEGDDDDDDDDDEDEDEDVDEDEDKGEESLEDVE</sequence>
<dbReference type="WBParaSite" id="TASK_0000990701-mRNA-1">
    <property type="protein sequence ID" value="TASK_0000990701-mRNA-1"/>
    <property type="gene ID" value="TASK_0000990701"/>
</dbReference>
<keyword evidence="3" id="KW-1185">Reference proteome</keyword>
<evidence type="ECO:0000313" key="3">
    <source>
        <dbReference type="Proteomes" id="UP000282613"/>
    </source>
</evidence>
<evidence type="ECO:0000313" key="4">
    <source>
        <dbReference type="WBParaSite" id="TASK_0000990701-mRNA-1"/>
    </source>
</evidence>
<dbReference type="AlphaFoldDB" id="A0A0R3WGB4"/>